<keyword evidence="2" id="KW-1185">Reference proteome</keyword>
<dbReference type="KEGG" id="lsz:JCM16776_0571"/>
<accession>A0A510JPI7</accession>
<dbReference type="AlphaFoldDB" id="A0A510JPI7"/>
<organism evidence="1 2">
    <name type="scientific">Leptotrichia shahii</name>
    <dbReference type="NCBI Taxonomy" id="157691"/>
    <lineage>
        <taxon>Bacteria</taxon>
        <taxon>Fusobacteriati</taxon>
        <taxon>Fusobacteriota</taxon>
        <taxon>Fusobacteriia</taxon>
        <taxon>Fusobacteriales</taxon>
        <taxon>Leptotrichiaceae</taxon>
        <taxon>Leptotrichia</taxon>
    </lineage>
</organism>
<dbReference type="STRING" id="1122172.GCA_000373045_01137"/>
<dbReference type="Proteomes" id="UP000322617">
    <property type="component" value="Chromosome"/>
</dbReference>
<sequence length="141" mass="16592">MKKTILLLFLIGFIAFSDDWAEISKNINFGKGKYCESIAQAFYYENHLEVNFYGYEQVDFTYLFLKKMDNVLETENESKHYKGFKSLDEDPYFSVTVGTPSVTYYKNYCRLFSENEVYQIDTEYSSEFLSSLMESIKKGAF</sequence>
<proteinExistence type="predicted"/>
<evidence type="ECO:0000313" key="1">
    <source>
        <dbReference type="EMBL" id="BBM40351.1"/>
    </source>
</evidence>
<dbReference type="RefSeq" id="WP_018450763.1">
    <property type="nucleotide sequence ID" value="NZ_AP019827.1"/>
</dbReference>
<name>A0A510JPI7_9FUSO</name>
<reference evidence="1 2" key="1">
    <citation type="submission" date="2019-07" db="EMBL/GenBank/DDBJ databases">
        <title>Complete Genome Sequence of Leptotrichia shahii Strain JCM 16776.</title>
        <authorList>
            <person name="Watanabe S."/>
            <person name="Cui L."/>
        </authorList>
    </citation>
    <scope>NUCLEOTIDE SEQUENCE [LARGE SCALE GENOMIC DNA]</scope>
    <source>
        <strain evidence="1 2">JCM16776</strain>
    </source>
</reference>
<evidence type="ECO:0000313" key="2">
    <source>
        <dbReference type="Proteomes" id="UP000322617"/>
    </source>
</evidence>
<gene>
    <name evidence="1" type="ORF">JCM16776_0571</name>
</gene>
<protein>
    <submittedName>
        <fullName evidence="1">Uncharacterized protein</fullName>
    </submittedName>
</protein>
<dbReference type="EMBL" id="AP019827">
    <property type="protein sequence ID" value="BBM40351.1"/>
    <property type="molecule type" value="Genomic_DNA"/>
</dbReference>